<organism evidence="2 3">
    <name type="scientific">Plasmodium gonderi</name>
    <dbReference type="NCBI Taxonomy" id="77519"/>
    <lineage>
        <taxon>Eukaryota</taxon>
        <taxon>Sar</taxon>
        <taxon>Alveolata</taxon>
        <taxon>Apicomplexa</taxon>
        <taxon>Aconoidasida</taxon>
        <taxon>Haemosporida</taxon>
        <taxon>Plasmodiidae</taxon>
        <taxon>Plasmodium</taxon>
        <taxon>Plasmodium (Plasmodium)</taxon>
    </lineage>
</organism>
<dbReference type="InterPro" id="IPR008780">
    <property type="entry name" value="Plasmodium_Vir"/>
</dbReference>
<gene>
    <name evidence="2" type="ORF">PGO_130050</name>
</gene>
<name>A0A1Y1JQK3_PLAGO</name>
<reference evidence="3" key="1">
    <citation type="submission" date="2017-04" db="EMBL/GenBank/DDBJ databases">
        <title>Plasmodium gonderi genome.</title>
        <authorList>
            <person name="Arisue N."/>
            <person name="Honma H."/>
            <person name="Kawai S."/>
            <person name="Tougan T."/>
            <person name="Tanabe K."/>
            <person name="Horii T."/>
        </authorList>
    </citation>
    <scope>NUCLEOTIDE SEQUENCE [LARGE SCALE GENOMIC DNA]</scope>
    <source>
        <strain evidence="3">ATCC 30045</strain>
    </source>
</reference>
<accession>A0A1Y1JQK3</accession>
<feature type="transmembrane region" description="Helical" evidence="1">
    <location>
        <begin position="216"/>
        <end position="235"/>
    </location>
</feature>
<keyword evidence="1" id="KW-0472">Membrane</keyword>
<keyword evidence="1" id="KW-0812">Transmembrane</keyword>
<keyword evidence="3" id="KW-1185">Reference proteome</keyword>
<evidence type="ECO:0000256" key="1">
    <source>
        <dbReference type="SAM" id="Phobius"/>
    </source>
</evidence>
<protein>
    <submittedName>
        <fullName evidence="2">Variable surface protein</fullName>
    </submittedName>
</protein>
<dbReference type="GeneID" id="39749471"/>
<dbReference type="Proteomes" id="UP000195521">
    <property type="component" value="Unassembled WGS sequence"/>
</dbReference>
<proteinExistence type="predicted"/>
<evidence type="ECO:0000313" key="2">
    <source>
        <dbReference type="EMBL" id="GAW82733.1"/>
    </source>
</evidence>
<sequence length="263" mass="30300">MSGILHNYFAINDIIELSKIICNMAYHVGISNSYEEMCDHIYYFLGSMIADKVTDKGIFNADIHTYYVGLYNASVKSKCKYPIFYINIKDFKKMKIFYDYTKNFASIKIALNNSNKKCISEHKKYLDGATVIYNHLKNECNSSDSKEYCNLYKKLLQSNNNKIEPLTCTEIEDSSLQLSTVIEGISLQPSIRIEGSHKNEVALFNSDYTQHKSSKLSLYLLILFIAICIIFPFLYKFSPTGTQIKTNFKDSEDVWRKLIDTGK</sequence>
<dbReference type="Pfam" id="PF05795">
    <property type="entry name" value="Plasmodium_Vir"/>
    <property type="match status" value="1"/>
</dbReference>
<dbReference type="RefSeq" id="XP_028545322.1">
    <property type="nucleotide sequence ID" value="XM_028689521.1"/>
</dbReference>
<comment type="caution">
    <text evidence="2">The sequence shown here is derived from an EMBL/GenBank/DDBJ whole genome shotgun (WGS) entry which is preliminary data.</text>
</comment>
<dbReference type="AlphaFoldDB" id="A0A1Y1JQK3"/>
<dbReference type="OrthoDB" id="381419at2759"/>
<keyword evidence="1" id="KW-1133">Transmembrane helix</keyword>
<evidence type="ECO:0000313" key="3">
    <source>
        <dbReference type="Proteomes" id="UP000195521"/>
    </source>
</evidence>
<dbReference type="EMBL" id="BDQF01000014">
    <property type="protein sequence ID" value="GAW82733.1"/>
    <property type="molecule type" value="Genomic_DNA"/>
</dbReference>